<feature type="compositionally biased region" description="Low complexity" evidence="3">
    <location>
        <begin position="136"/>
        <end position="146"/>
    </location>
</feature>
<sequence>MRTRTAARRGLARTAVTLAGGAVVATGMLATGTAANAATGWDEVAACESGGNWSTNTGNGYYGGLQFSQQTWDAFGGSEYASSADQASKSQQIAVAEKVLAQQGQGAWPNCGGPLSGGADTSGAPAEEDSSDQQESDSQQSEQDSSGGNDSTAAREPEQQADRSSQRQPAEEQGDWSCDGDGIADNCTDNGFTKETEQDDQQEQDEQDSQPAPEQSPQPETEQPSEQPAEQAGSQATGDLAVAGTLAVDGELGPDTITALQDWLGVEQTGELNEETTHALQGWANTAEDGEIGENTVAGLQHEIGAQQNGSDSIEDADTVEVLQTFLNLY</sequence>
<dbReference type="EMBL" id="JAGIOD010000002">
    <property type="protein sequence ID" value="MBP2383383.1"/>
    <property type="molecule type" value="Genomic_DNA"/>
</dbReference>
<dbReference type="InterPro" id="IPR023346">
    <property type="entry name" value="Lysozyme-like_dom_sf"/>
</dbReference>
<dbReference type="Gene3D" id="1.10.530.10">
    <property type="match status" value="1"/>
</dbReference>
<dbReference type="Pfam" id="PF06737">
    <property type="entry name" value="Transglycosylas"/>
    <property type="match status" value="1"/>
</dbReference>
<dbReference type="CDD" id="cd13925">
    <property type="entry name" value="RPF"/>
    <property type="match status" value="1"/>
</dbReference>
<feature type="domain" description="Resuscitation-promoting factor core lysozyme-like" evidence="5">
    <location>
        <begin position="36"/>
        <end position="111"/>
    </location>
</feature>
<dbReference type="SUPFAM" id="SSF53955">
    <property type="entry name" value="Lysozyme-like"/>
    <property type="match status" value="1"/>
</dbReference>
<dbReference type="InterPro" id="IPR010618">
    <property type="entry name" value="RPF"/>
</dbReference>
<comment type="similarity">
    <text evidence="1">Belongs to the transglycosylase family. Rpf subfamily.</text>
</comment>
<dbReference type="RefSeq" id="WP_245354585.1">
    <property type="nucleotide sequence ID" value="NZ_BAAAJW010000012.1"/>
</dbReference>
<feature type="compositionally biased region" description="Acidic residues" evidence="3">
    <location>
        <begin position="126"/>
        <end position="135"/>
    </location>
</feature>
<dbReference type="Proteomes" id="UP001519290">
    <property type="component" value="Unassembled WGS sequence"/>
</dbReference>
<evidence type="ECO:0000256" key="2">
    <source>
        <dbReference type="ARBA" id="ARBA00022801"/>
    </source>
</evidence>
<evidence type="ECO:0000313" key="6">
    <source>
        <dbReference type="EMBL" id="MBP2383383.1"/>
    </source>
</evidence>
<reference evidence="6 7" key="1">
    <citation type="submission" date="2021-03" db="EMBL/GenBank/DDBJ databases">
        <title>Sequencing the genomes of 1000 actinobacteria strains.</title>
        <authorList>
            <person name="Klenk H.-P."/>
        </authorList>
    </citation>
    <scope>NUCLEOTIDE SEQUENCE [LARGE SCALE GENOMIC DNA]</scope>
    <source>
        <strain evidence="6 7">DSM 14566</strain>
    </source>
</reference>
<accession>A0ABS4X4K2</accession>
<feature type="chain" id="PRO_5047015745" evidence="4">
    <location>
        <begin position="38"/>
        <end position="330"/>
    </location>
</feature>
<organism evidence="6 7">
    <name type="scientific">Brachybacterium sacelli</name>
    <dbReference type="NCBI Taxonomy" id="173364"/>
    <lineage>
        <taxon>Bacteria</taxon>
        <taxon>Bacillati</taxon>
        <taxon>Actinomycetota</taxon>
        <taxon>Actinomycetes</taxon>
        <taxon>Micrococcales</taxon>
        <taxon>Dermabacteraceae</taxon>
        <taxon>Brachybacterium</taxon>
    </lineage>
</organism>
<feature type="signal peptide" evidence="4">
    <location>
        <begin position="1"/>
        <end position="37"/>
    </location>
</feature>
<name>A0ABS4X4K2_9MICO</name>
<keyword evidence="7" id="KW-1185">Reference proteome</keyword>
<feature type="compositionally biased region" description="Acidic residues" evidence="3">
    <location>
        <begin position="197"/>
        <end position="208"/>
    </location>
</feature>
<evidence type="ECO:0000256" key="3">
    <source>
        <dbReference type="SAM" id="MobiDB-lite"/>
    </source>
</evidence>
<protein>
    <submittedName>
        <fullName evidence="6">Lysozyme family protein</fullName>
    </submittedName>
</protein>
<feature type="compositionally biased region" description="Low complexity" evidence="3">
    <location>
        <begin position="209"/>
        <end position="232"/>
    </location>
</feature>
<evidence type="ECO:0000256" key="4">
    <source>
        <dbReference type="SAM" id="SignalP"/>
    </source>
</evidence>
<comment type="caution">
    <text evidence="6">The sequence shown here is derived from an EMBL/GenBank/DDBJ whole genome shotgun (WGS) entry which is preliminary data.</text>
</comment>
<keyword evidence="2" id="KW-0378">Hydrolase</keyword>
<feature type="region of interest" description="Disordered" evidence="3">
    <location>
        <begin position="105"/>
        <end position="243"/>
    </location>
</feature>
<proteinExistence type="inferred from homology"/>
<feature type="compositionally biased region" description="Basic and acidic residues" evidence="3">
    <location>
        <begin position="153"/>
        <end position="165"/>
    </location>
</feature>
<keyword evidence="4" id="KW-0732">Signal</keyword>
<evidence type="ECO:0000256" key="1">
    <source>
        <dbReference type="ARBA" id="ARBA00010830"/>
    </source>
</evidence>
<evidence type="ECO:0000313" key="7">
    <source>
        <dbReference type="Proteomes" id="UP001519290"/>
    </source>
</evidence>
<gene>
    <name evidence="6" type="ORF">JOF43_003372</name>
</gene>
<evidence type="ECO:0000259" key="5">
    <source>
        <dbReference type="Pfam" id="PF06737"/>
    </source>
</evidence>